<evidence type="ECO:0008006" key="5">
    <source>
        <dbReference type="Google" id="ProtNLM"/>
    </source>
</evidence>
<dbReference type="InterPro" id="IPR000456">
    <property type="entry name" value="Ribosomal_bL17"/>
</dbReference>
<name>A0A0F9JN31_9ZZZZ</name>
<evidence type="ECO:0000313" key="4">
    <source>
        <dbReference type="EMBL" id="KKM63821.1"/>
    </source>
</evidence>
<dbReference type="PROSITE" id="PS01167">
    <property type="entry name" value="RIBOSOMAL_L17"/>
    <property type="match status" value="1"/>
</dbReference>
<dbReference type="InterPro" id="IPR047859">
    <property type="entry name" value="Ribosomal_bL17_CS"/>
</dbReference>
<keyword evidence="2" id="KW-0689">Ribosomal protein</keyword>
<evidence type="ECO:0000256" key="1">
    <source>
        <dbReference type="ARBA" id="ARBA00008777"/>
    </source>
</evidence>
<dbReference type="AlphaFoldDB" id="A0A0F9JN31"/>
<dbReference type="EMBL" id="LAZR01011025">
    <property type="protein sequence ID" value="KKM63821.1"/>
    <property type="molecule type" value="Genomic_DNA"/>
</dbReference>
<sequence>MRHLKRRSKLSITGSHKRCMIANMLKSLIANERIETTVVKAKELKRHADKMITIAKKEDTISAKRLIKAKLMIRYNTLTSKEKRKVKKDNDTSSYNGDRKVIKKLFTSLKDRFNDRNGGYTRIIKKDDFRKGDGTQKCIIEYLQ</sequence>
<dbReference type="InterPro" id="IPR036373">
    <property type="entry name" value="Ribosomal_bL17_sf"/>
</dbReference>
<dbReference type="GO" id="GO:0006412">
    <property type="term" value="P:translation"/>
    <property type="evidence" value="ECO:0007669"/>
    <property type="project" value="InterPro"/>
</dbReference>
<dbReference type="GO" id="GO:0003735">
    <property type="term" value="F:structural constituent of ribosome"/>
    <property type="evidence" value="ECO:0007669"/>
    <property type="project" value="InterPro"/>
</dbReference>
<reference evidence="4" key="1">
    <citation type="journal article" date="2015" name="Nature">
        <title>Complex archaea that bridge the gap between prokaryotes and eukaryotes.</title>
        <authorList>
            <person name="Spang A."/>
            <person name="Saw J.H."/>
            <person name="Jorgensen S.L."/>
            <person name="Zaremba-Niedzwiedzka K."/>
            <person name="Martijn J."/>
            <person name="Lind A.E."/>
            <person name="van Eijk R."/>
            <person name="Schleper C."/>
            <person name="Guy L."/>
            <person name="Ettema T.J."/>
        </authorList>
    </citation>
    <scope>NUCLEOTIDE SEQUENCE</scope>
</reference>
<proteinExistence type="inferred from homology"/>
<comment type="caution">
    <text evidence="4">The sequence shown here is derived from an EMBL/GenBank/DDBJ whole genome shotgun (WGS) entry which is preliminary data.</text>
</comment>
<dbReference type="GO" id="GO:0022625">
    <property type="term" value="C:cytosolic large ribosomal subunit"/>
    <property type="evidence" value="ECO:0007669"/>
    <property type="project" value="TreeGrafter"/>
</dbReference>
<dbReference type="Gene3D" id="3.90.1030.10">
    <property type="entry name" value="Ribosomal protein L17"/>
    <property type="match status" value="1"/>
</dbReference>
<evidence type="ECO:0000256" key="3">
    <source>
        <dbReference type="ARBA" id="ARBA00023274"/>
    </source>
</evidence>
<organism evidence="4">
    <name type="scientific">marine sediment metagenome</name>
    <dbReference type="NCBI Taxonomy" id="412755"/>
    <lineage>
        <taxon>unclassified sequences</taxon>
        <taxon>metagenomes</taxon>
        <taxon>ecological metagenomes</taxon>
    </lineage>
</organism>
<comment type="similarity">
    <text evidence="1">Belongs to the bacterial ribosomal protein bL17 family.</text>
</comment>
<gene>
    <name evidence="4" type="ORF">LCGC14_1507590</name>
</gene>
<protein>
    <recommendedName>
        <fullName evidence="5">50S ribosomal protein L17</fullName>
    </recommendedName>
</protein>
<dbReference type="PANTHER" id="PTHR14413:SF16">
    <property type="entry name" value="LARGE RIBOSOMAL SUBUNIT PROTEIN BL17M"/>
    <property type="match status" value="1"/>
</dbReference>
<dbReference type="PANTHER" id="PTHR14413">
    <property type="entry name" value="RIBOSOMAL PROTEIN L17"/>
    <property type="match status" value="1"/>
</dbReference>
<dbReference type="Pfam" id="PF01196">
    <property type="entry name" value="Ribosomal_L17"/>
    <property type="match status" value="1"/>
</dbReference>
<accession>A0A0F9JN31</accession>
<keyword evidence="3" id="KW-0687">Ribonucleoprotein</keyword>
<dbReference type="SUPFAM" id="SSF64263">
    <property type="entry name" value="Prokaryotic ribosomal protein L17"/>
    <property type="match status" value="1"/>
</dbReference>
<evidence type="ECO:0000256" key="2">
    <source>
        <dbReference type="ARBA" id="ARBA00022980"/>
    </source>
</evidence>
<dbReference type="NCBIfam" id="TIGR00059">
    <property type="entry name" value="L17"/>
    <property type="match status" value="1"/>
</dbReference>